<dbReference type="PANTHER" id="PTHR45667">
    <property type="entry name" value="S-ADENOSYLMETHIONINE MITOCHONDRIAL CARRIER PROTEIN"/>
    <property type="match status" value="1"/>
</dbReference>
<dbReference type="AlphaFoldDB" id="A0AAD3TIS1"/>
<comment type="subcellular location">
    <subcellularLocation>
        <location evidence="1">Membrane</location>
        <topology evidence="1">Multi-pass membrane protein</topology>
    </subcellularLocation>
</comment>
<evidence type="ECO:0000256" key="7">
    <source>
        <dbReference type="ARBA" id="ARBA00023136"/>
    </source>
</evidence>
<proteinExistence type="inferred from homology"/>
<evidence type="ECO:0000256" key="9">
    <source>
        <dbReference type="RuleBase" id="RU000488"/>
    </source>
</evidence>
<keyword evidence="5" id="KW-0677">Repeat</keyword>
<dbReference type="EMBL" id="BSYO01000037">
    <property type="protein sequence ID" value="GMH29738.1"/>
    <property type="molecule type" value="Genomic_DNA"/>
</dbReference>
<dbReference type="Pfam" id="PF00153">
    <property type="entry name" value="Mito_carr"/>
    <property type="match status" value="1"/>
</dbReference>
<keyword evidence="7 8" id="KW-0472">Membrane</keyword>
<evidence type="ECO:0000256" key="6">
    <source>
        <dbReference type="ARBA" id="ARBA00022989"/>
    </source>
</evidence>
<evidence type="ECO:0000313" key="10">
    <source>
        <dbReference type="EMBL" id="GMH29738.1"/>
    </source>
</evidence>
<evidence type="ECO:0000256" key="2">
    <source>
        <dbReference type="ARBA" id="ARBA00006375"/>
    </source>
</evidence>
<sequence>MDELWKNPSFATHAFAAAGSVTLGTALTYPLDAIKTIIQVSSSSRKQFTSTQVIDRILSLSGPSGLYSGFGWSTFGRITSLGARFGTYEVLTAFYKDGREDNYVYVYEALLAGIAAGAVESLISSPFELFKLRAQVTSATRAPTAMPSNRIFVAPMSLRLLHRNVLDKKALAHSVSLLSVLTSSHQNLTDALKNYPWMMTGSGKLPAVSDVRHPLEIVRLEGVGALWRSLRAGVVRDSIFGGVFFSMWQFLHLAILNWKAVQIHPPPLSDDDIGPLSPLEVSLAAGFSGSAAAAASHGFDTARCRSQCTVLPKFVSMERRFLRWKRPGNLFERVSGIHPADRNILFRGILLRMARSGFASFMIVGSYFLAVDHLLAK</sequence>
<reference evidence="10" key="1">
    <citation type="submission" date="2023-05" db="EMBL/GenBank/DDBJ databases">
        <title>Nepenthes gracilis genome sequencing.</title>
        <authorList>
            <person name="Fukushima K."/>
        </authorList>
    </citation>
    <scope>NUCLEOTIDE SEQUENCE</scope>
    <source>
        <strain evidence="10">SING2019-196</strain>
    </source>
</reference>
<keyword evidence="4 8" id="KW-0812">Transmembrane</keyword>
<keyword evidence="11" id="KW-1185">Reference proteome</keyword>
<feature type="repeat" description="Solcar" evidence="8">
    <location>
        <begin position="8"/>
        <end position="94"/>
    </location>
</feature>
<dbReference type="Gene3D" id="1.50.40.10">
    <property type="entry name" value="Mitochondrial carrier domain"/>
    <property type="match status" value="2"/>
</dbReference>
<protein>
    <submittedName>
        <fullName evidence="10">Uncharacterized protein</fullName>
    </submittedName>
</protein>
<dbReference type="GO" id="GO:0016020">
    <property type="term" value="C:membrane"/>
    <property type="evidence" value="ECO:0007669"/>
    <property type="project" value="UniProtKB-SubCell"/>
</dbReference>
<organism evidence="10 11">
    <name type="scientific">Nepenthes gracilis</name>
    <name type="common">Slender pitcher plant</name>
    <dbReference type="NCBI Taxonomy" id="150966"/>
    <lineage>
        <taxon>Eukaryota</taxon>
        <taxon>Viridiplantae</taxon>
        <taxon>Streptophyta</taxon>
        <taxon>Embryophyta</taxon>
        <taxon>Tracheophyta</taxon>
        <taxon>Spermatophyta</taxon>
        <taxon>Magnoliopsida</taxon>
        <taxon>eudicotyledons</taxon>
        <taxon>Gunneridae</taxon>
        <taxon>Pentapetalae</taxon>
        <taxon>Caryophyllales</taxon>
        <taxon>Nepenthaceae</taxon>
        <taxon>Nepenthes</taxon>
    </lineage>
</organism>
<evidence type="ECO:0000256" key="1">
    <source>
        <dbReference type="ARBA" id="ARBA00004141"/>
    </source>
</evidence>
<evidence type="ECO:0000256" key="8">
    <source>
        <dbReference type="PROSITE-ProRule" id="PRU00282"/>
    </source>
</evidence>
<dbReference type="Proteomes" id="UP001279734">
    <property type="component" value="Unassembled WGS sequence"/>
</dbReference>
<evidence type="ECO:0000256" key="4">
    <source>
        <dbReference type="ARBA" id="ARBA00022692"/>
    </source>
</evidence>
<evidence type="ECO:0000256" key="3">
    <source>
        <dbReference type="ARBA" id="ARBA00022448"/>
    </source>
</evidence>
<accession>A0AAD3TIS1</accession>
<gene>
    <name evidence="10" type="ORF">Nepgr_031581</name>
</gene>
<name>A0AAD3TIS1_NEPGR</name>
<evidence type="ECO:0000256" key="5">
    <source>
        <dbReference type="ARBA" id="ARBA00022737"/>
    </source>
</evidence>
<keyword evidence="3 9" id="KW-0813">Transport</keyword>
<comment type="similarity">
    <text evidence="2 9">Belongs to the mitochondrial carrier (TC 2.A.29) family.</text>
</comment>
<comment type="caution">
    <text evidence="10">The sequence shown here is derived from an EMBL/GenBank/DDBJ whole genome shotgun (WGS) entry which is preliminary data.</text>
</comment>
<dbReference type="SUPFAM" id="SSF103506">
    <property type="entry name" value="Mitochondrial carrier"/>
    <property type="match status" value="1"/>
</dbReference>
<evidence type="ECO:0000313" key="11">
    <source>
        <dbReference type="Proteomes" id="UP001279734"/>
    </source>
</evidence>
<dbReference type="InterPro" id="IPR023395">
    <property type="entry name" value="MCP_dom_sf"/>
</dbReference>
<dbReference type="InterPro" id="IPR018108">
    <property type="entry name" value="MCP_transmembrane"/>
</dbReference>
<dbReference type="PROSITE" id="PS50920">
    <property type="entry name" value="SOLCAR"/>
    <property type="match status" value="1"/>
</dbReference>
<keyword evidence="6" id="KW-1133">Transmembrane helix</keyword>